<feature type="domain" description="Apiosidase-like catalytic" evidence="2">
    <location>
        <begin position="126"/>
        <end position="456"/>
    </location>
</feature>
<evidence type="ECO:0000256" key="1">
    <source>
        <dbReference type="SAM" id="SignalP"/>
    </source>
</evidence>
<evidence type="ECO:0000259" key="2">
    <source>
        <dbReference type="Pfam" id="PF13204"/>
    </source>
</evidence>
<keyword evidence="1" id="KW-0732">Signal</keyword>
<feature type="chain" id="PRO_5031239046" evidence="1">
    <location>
        <begin position="28"/>
        <end position="534"/>
    </location>
</feature>
<evidence type="ECO:0000259" key="3">
    <source>
        <dbReference type="Pfam" id="PF16586"/>
    </source>
</evidence>
<dbReference type="InterPro" id="IPR013783">
    <property type="entry name" value="Ig-like_fold"/>
</dbReference>
<organism evidence="4 5">
    <name type="scientific">Pelagicoccus albus</name>
    <dbReference type="NCBI Taxonomy" id="415222"/>
    <lineage>
        <taxon>Bacteria</taxon>
        <taxon>Pseudomonadati</taxon>
        <taxon>Verrucomicrobiota</taxon>
        <taxon>Opitutia</taxon>
        <taxon>Puniceicoccales</taxon>
        <taxon>Pelagicoccaceae</taxon>
        <taxon>Pelagicoccus</taxon>
    </lineage>
</organism>
<gene>
    <name evidence="4" type="ORF">H5P27_18430</name>
</gene>
<accession>A0A7X1B994</accession>
<reference evidence="4 5" key="1">
    <citation type="submission" date="2020-07" db="EMBL/GenBank/DDBJ databases">
        <authorList>
            <person name="Feng X."/>
        </authorList>
    </citation>
    <scope>NUCLEOTIDE SEQUENCE [LARGE SCALE GENOMIC DNA]</scope>
    <source>
        <strain evidence="4 5">JCM23202</strain>
    </source>
</reference>
<evidence type="ECO:0000313" key="5">
    <source>
        <dbReference type="Proteomes" id="UP000526501"/>
    </source>
</evidence>
<dbReference type="Proteomes" id="UP000526501">
    <property type="component" value="Unassembled WGS sequence"/>
</dbReference>
<protein>
    <submittedName>
        <fullName evidence="4">DUF5060 domain-containing protein</fullName>
    </submittedName>
</protein>
<dbReference type="PANTHER" id="PTHR37836:SF2">
    <property type="entry name" value="DUF4038 DOMAIN-CONTAINING PROTEIN"/>
    <property type="match status" value="1"/>
</dbReference>
<dbReference type="RefSeq" id="WP_185661893.1">
    <property type="nucleotide sequence ID" value="NZ_CAWPOO010000013.1"/>
</dbReference>
<feature type="signal peptide" evidence="1">
    <location>
        <begin position="1"/>
        <end position="27"/>
    </location>
</feature>
<dbReference type="Gene3D" id="2.60.40.3950">
    <property type="match status" value="1"/>
</dbReference>
<evidence type="ECO:0000313" key="4">
    <source>
        <dbReference type="EMBL" id="MBC2608037.1"/>
    </source>
</evidence>
<dbReference type="Pfam" id="PF16586">
    <property type="entry name" value="DUF5060"/>
    <property type="match status" value="1"/>
</dbReference>
<dbReference type="InterPro" id="IPR017853">
    <property type="entry name" value="GH"/>
</dbReference>
<proteinExistence type="predicted"/>
<dbReference type="PANTHER" id="PTHR37836">
    <property type="entry name" value="LMO1036 PROTEIN"/>
    <property type="match status" value="1"/>
</dbReference>
<sequence length="534" mass="61625">MKPKLNLPRLLALASTCFAFFVVTASAEDAVVEKWGRFEILLNGPAEGNPFMEVELEATFTNGFETKTVSGFYDGDGVYRIRFMPEATGEWRYRTQSSAWELSNQVGEFEVVAPSSDNHGPVSVYNTYHFAYADETPYWVMGTTSYTWTHRPAEFEELTLKTLEESPFNKLRMCVFPQTHGTKMDQSQPMPPERFPFEGEGTDPNYERFNPEFFQHLEMRVQNLQDLGIEADLILFHPYDDDHIWGLDHMDDATEERYIRYIVARLSSYRNVWWSIANEFDFVRNKTDADWDRNFQVVVDADPYGHLRSIHNGKEIYDNNKPWVTHASIQNGAAADTVTAAQLYRDVYRKPVVYDELEYEGNHDLRWAQLTGEDLVHRFWAATAAGTYGGHSEFIFDDEDTSQVVWLGQGGELKGDSPERLAFLLEILENGPLGGFEPIDKWHWDPTVGQPGVQYLTYFGRQAPEEWEFKLYKGLEAGMKFKVEIIDAWNMTITPVKGVFEIGEKKDYHHYDTKGRSIQLDGKPYQALRITRVN</sequence>
<dbReference type="InterPro" id="IPR025277">
    <property type="entry name" value="Apiosidase-like_cat_dom"/>
</dbReference>
<dbReference type="SUPFAM" id="SSF51445">
    <property type="entry name" value="(Trans)glycosidases"/>
    <property type="match status" value="1"/>
</dbReference>
<dbReference type="AlphaFoldDB" id="A0A7X1B994"/>
<dbReference type="Gene3D" id="3.20.20.80">
    <property type="entry name" value="Glycosidases"/>
    <property type="match status" value="1"/>
</dbReference>
<comment type="caution">
    <text evidence="4">The sequence shown here is derived from an EMBL/GenBank/DDBJ whole genome shotgun (WGS) entry which is preliminary data.</text>
</comment>
<keyword evidence="5" id="KW-1185">Reference proteome</keyword>
<dbReference type="EMBL" id="JACHVC010000013">
    <property type="protein sequence ID" value="MBC2608037.1"/>
    <property type="molecule type" value="Genomic_DNA"/>
</dbReference>
<feature type="domain" description="DUF5060" evidence="3">
    <location>
        <begin position="32"/>
        <end position="97"/>
    </location>
</feature>
<dbReference type="Gene3D" id="2.60.40.10">
    <property type="entry name" value="Immunoglobulins"/>
    <property type="match status" value="1"/>
</dbReference>
<name>A0A7X1B994_9BACT</name>
<dbReference type="InterPro" id="IPR032260">
    <property type="entry name" value="DUF5060"/>
</dbReference>
<dbReference type="Pfam" id="PF13204">
    <property type="entry name" value="Apiosidase"/>
    <property type="match status" value="1"/>
</dbReference>